<dbReference type="InterPro" id="IPR039844">
    <property type="entry name" value="URB1"/>
</dbReference>
<evidence type="ECO:0000256" key="1">
    <source>
        <dbReference type="SAM" id="MobiDB-lite"/>
    </source>
</evidence>
<feature type="region of interest" description="Disordered" evidence="1">
    <location>
        <begin position="1"/>
        <end position="20"/>
    </location>
</feature>
<dbReference type="PANTHER" id="PTHR13500:SF0">
    <property type="entry name" value="NUCLEOLAR PRE-RIBOSOMAL-ASSOCIATED PROTEIN 1"/>
    <property type="match status" value="1"/>
</dbReference>
<evidence type="ECO:0000259" key="3">
    <source>
        <dbReference type="Pfam" id="PF16201"/>
    </source>
</evidence>
<evidence type="ECO:0000259" key="4">
    <source>
        <dbReference type="Pfam" id="PF26140"/>
    </source>
</evidence>
<feature type="domain" description="URB1 C-terminal" evidence="3">
    <location>
        <begin position="1664"/>
        <end position="1853"/>
    </location>
</feature>
<evidence type="ECO:0000259" key="2">
    <source>
        <dbReference type="Pfam" id="PF11707"/>
    </source>
</evidence>
<dbReference type="InterPro" id="IPR032436">
    <property type="entry name" value="URB1_C"/>
</dbReference>
<dbReference type="InterPro" id="IPR021714">
    <property type="entry name" value="URB1_N"/>
</dbReference>
<dbReference type="Proteomes" id="UP001046870">
    <property type="component" value="Chromosome 9"/>
</dbReference>
<feature type="domain" description="URB1 N-terminal" evidence="2">
    <location>
        <begin position="75"/>
        <end position="390"/>
    </location>
</feature>
<reference evidence="5" key="1">
    <citation type="submission" date="2021-01" db="EMBL/GenBank/DDBJ databases">
        <authorList>
            <person name="Zahm M."/>
            <person name="Roques C."/>
            <person name="Cabau C."/>
            <person name="Klopp C."/>
            <person name="Donnadieu C."/>
            <person name="Jouanno E."/>
            <person name="Lampietro C."/>
            <person name="Louis A."/>
            <person name="Herpin A."/>
            <person name="Echchiki A."/>
            <person name="Berthelot C."/>
            <person name="Parey E."/>
            <person name="Roest-Crollius H."/>
            <person name="Braasch I."/>
            <person name="Postlethwait J."/>
            <person name="Bobe J."/>
            <person name="Montfort J."/>
            <person name="Bouchez O."/>
            <person name="Begum T."/>
            <person name="Mejri S."/>
            <person name="Adams A."/>
            <person name="Chen W.-J."/>
            <person name="Guiguen Y."/>
        </authorList>
    </citation>
    <scope>NUCLEOTIDE SEQUENCE</scope>
    <source>
        <strain evidence="5">YG-15Mar2019-1</strain>
        <tissue evidence="5">Brain</tissue>
    </source>
</reference>
<feature type="compositionally biased region" description="Basic and acidic residues" evidence="1">
    <location>
        <begin position="521"/>
        <end position="532"/>
    </location>
</feature>
<dbReference type="PANTHER" id="PTHR13500">
    <property type="entry name" value="NUCLEOLAR PRERIBOSOMAL-ASSOCIATED PROTEIN 1"/>
    <property type="match status" value="1"/>
</dbReference>
<name>A0A9D3Q380_MEGAT</name>
<protein>
    <recommendedName>
        <fullName evidence="7">Nucleolar pre-ribosomal-associated protein 1</fullName>
    </recommendedName>
</protein>
<dbReference type="SUPFAM" id="SSF48371">
    <property type="entry name" value="ARM repeat"/>
    <property type="match status" value="1"/>
</dbReference>
<dbReference type="GO" id="GO:0005730">
    <property type="term" value="C:nucleolus"/>
    <property type="evidence" value="ECO:0007669"/>
    <property type="project" value="TreeGrafter"/>
</dbReference>
<feature type="region of interest" description="Disordered" evidence="1">
    <location>
        <begin position="2019"/>
        <end position="2079"/>
    </location>
</feature>
<comment type="caution">
    <text evidence="5">The sequence shown here is derived from an EMBL/GenBank/DDBJ whole genome shotgun (WGS) entry which is preliminary data.</text>
</comment>
<dbReference type="InterPro" id="IPR016024">
    <property type="entry name" value="ARM-type_fold"/>
</dbReference>
<dbReference type="Pfam" id="PF26140">
    <property type="entry name" value="HEAT_URB1"/>
    <property type="match status" value="1"/>
</dbReference>
<dbReference type="EMBL" id="JAFDVH010000009">
    <property type="protein sequence ID" value="KAG7471205.1"/>
    <property type="molecule type" value="Genomic_DNA"/>
</dbReference>
<dbReference type="GO" id="GO:0000466">
    <property type="term" value="P:maturation of 5.8S rRNA from tricistronic rRNA transcript (SSU-rRNA, 5.8S rRNA, LSU-rRNA)"/>
    <property type="evidence" value="ECO:0007669"/>
    <property type="project" value="TreeGrafter"/>
</dbReference>
<feature type="domain" description="URB1 central HEAT repeat" evidence="4">
    <location>
        <begin position="634"/>
        <end position="726"/>
    </location>
</feature>
<feature type="region of interest" description="Disordered" evidence="1">
    <location>
        <begin position="521"/>
        <end position="547"/>
    </location>
</feature>
<organism evidence="5 6">
    <name type="scientific">Megalops atlanticus</name>
    <name type="common">Tarpon</name>
    <name type="synonym">Clupea gigantea</name>
    <dbReference type="NCBI Taxonomy" id="7932"/>
    <lineage>
        <taxon>Eukaryota</taxon>
        <taxon>Metazoa</taxon>
        <taxon>Chordata</taxon>
        <taxon>Craniata</taxon>
        <taxon>Vertebrata</taxon>
        <taxon>Euteleostomi</taxon>
        <taxon>Actinopterygii</taxon>
        <taxon>Neopterygii</taxon>
        <taxon>Teleostei</taxon>
        <taxon>Elopiformes</taxon>
        <taxon>Megalopidae</taxon>
        <taxon>Megalops</taxon>
    </lineage>
</organism>
<evidence type="ECO:0000313" key="6">
    <source>
        <dbReference type="Proteomes" id="UP001046870"/>
    </source>
</evidence>
<dbReference type="OrthoDB" id="72892at2759"/>
<evidence type="ECO:0008006" key="7">
    <source>
        <dbReference type="Google" id="ProtNLM"/>
    </source>
</evidence>
<proteinExistence type="predicted"/>
<accession>A0A9D3Q380</accession>
<sequence>MAKKRTKEESAETDTTAKKPKVTEVEFNGTVLKSMLKEPTKAMKGLETFVSIAKQLPCPDLYDVVEGYIKISMECAEIFKLLEGEKHLENEMMLVFQSLEMILLRTATDLSHFSMVGSTIVKKTVTSYMKLLQSSLHSENHRFVRQCLSLLSAMVSQGPDTAREVFSHFQFSKGLSALARRKEKMGRPDVRMAYIQFALSFLISGDHVTIGQVLEMKDFLTDILSTGLKEDRLSVVNLILSTLQTKVVQNKAISKTQKVRFFSPAVLAQIAALYKWNGIVDASLDDSKMAENTEEAGKIVVRELAHNFLLDLCCSRKHGISFYDPSFGTAGRAGNIVLLQFLVGLKQATEDELVAELVVAILNVSPDVLPRYFKETQYSFTPRLKSAWQDNVNLLRKIYEAQPEVSKAFQTREFIPLPRLLTMVMVTSLPPVCNKAFFTQGLNMANTVVQHTTLSLVSFILKRAQKNMEHCLDKSVWQSSEIYSPDMMEDFVQQYREALSKILPDMTSIVSKWQSLMKKGKGEDSSVKRTEEGSSQGEPCKLSEHGSDDPETILFKALILQVMCLYQKVVPHLVSQSTFDFSKLLKGIVSEKGIKEEVPPVLQYQILQLALELPASKFSWFRVQDVVDTEAAGGEKSVFYLLLKMFVSSNSSHLKTSTRMLVLKVLRDSGVFEYTWQELELWLNHLTRLLPSQQEAVIQFLERVLVRLVSSPYAYTDKAASVVQEAAYLQANLSGQEGDAASIPISHIDDVLDMVDVIMEGSEGESEELGPSLSDDLIIQTFPFSAVVPAVLEARNKLPATVKEEKGVLYEYLAAVLSDVLHSQRDPLPLCLALHQYDKELSSSEDTGSPHPSTVEFHHYYSHWLPQQSREELFKSSESSANGTKAAVSFTAVMKAAYTRGAECLLQDNFKKSVEESLATLDLSEFPVAVKQVLLYIKTSVDNFSTFSKDSGVAVISALMAVLQALVDKLQSIEQPGEPMATDSQEGSDLFLDVNAAPGGGANKDQVLLAVVGSIFKHPTLEQWFLGRELGTFPPHSLNPVRLKHLCSQLGDDTLTLLQLSAPLLRDPGGLRLLSSYLAAIEKGVLRELEEASKGRVPKAESLPVRGLLALHEFMDKPGLEAVISAMLLLPQESLTTAQGEDAPAELSVYGRSVLRVLTESSGQPSHDRALLLSQAHLRGLATLLMSCSSVPLEDFLLQALRGEPAGARLLQAEVLLHCLQRPRPSSQAIGCLMLQNCSTHRLQFELWCLEPSNQERVSEDLEAYLPLLDTYLKTASREDHARPPEVQTAVLKVLKQALLSRLSSSVLQGAAEDSLPQQVDTLSSLIALAARAKDVTELTDRLPALLQKVDGFERWQLVDSISDKLADSPEELASWRKSLLNAALRWLITAYSSCKEQEQAAQQKEESMLQRLQGLLTSPELVTTSDWNSFVKTGLKYRYGAKAFLETLNSLLELMYSGADAPKDLLPLSMIHMMTTSHSLFLPSMLSGQDEHREGPQSKEALVSLLLNLVKKCPTVCNSNHFVVLLGAYGATLSTTDQKLLLLLQEYERNNISLAEFQSLLWGPAAVEHHKACKSLGKSLWQQPSSEDLLALLSADRMLNTVLHFPQQRRIIPQEAKELLYREEGGVDLGNLYDPCFLLPLFSALLRPESVIDCYKFVSSHALGVTVVALSSYDPKVRAAAYQVLGSFYHHLEGARFREKRQLLYLMDTVKNGIRQQNLRLSFLLVTYIAKVAQQMLRPEEHMYMIVNKFLLAHQYLDLKKVPEFFKLFYSFDLEHKVEREWILDVLKEGLADRHCYELCDRQGIFQILLSFYGSPLCDESTQARIMEVLRQAARVTKAAYELIKVHGLLTWILQVVERRCLENRVLCGVINLVHALWFTNLGQKESGEAASTPAAEGQAQGSTKCLPLPLINEFLCVLSAFVRHLQAGVKAPEFALFLHTLSSVLKHRGTALAAHSQLGRIAVREQTLSSTETLAMLQRWSLLSHDAPLLTALQSVAEKHRVKELFWSVKEKGKGKSWARRTRAEEQPDNPEGEEERQAQDTLAESESHLRNIFTHWEPPLPPSCHTPVSQGDPKDSSALTAATAHLLVKWTLRSLVAAPHDAPGTLSFLRWVQTNVLPHRDAVDALLADAAVKQDFLRLYHQACESGSAAGAETLEPFTAVMVHLLEAQDSSREGLHQAVLTACLAAPQEESSRRGAGLLLLSLYIHELWSGAASPELFRAHVRLVTGVQVKGQEKTKRSVTQAAVTDICRGLSSAVEAVSS</sequence>
<dbReference type="InterPro" id="IPR059018">
    <property type="entry name" value="HEAT_URB1"/>
</dbReference>
<dbReference type="Pfam" id="PF16201">
    <property type="entry name" value="NopRA1"/>
    <property type="match status" value="1"/>
</dbReference>
<gene>
    <name evidence="5" type="ORF">MATL_G00121940</name>
</gene>
<evidence type="ECO:0000313" key="5">
    <source>
        <dbReference type="EMBL" id="KAG7471205.1"/>
    </source>
</evidence>
<keyword evidence="6" id="KW-1185">Reference proteome</keyword>
<dbReference type="Pfam" id="PF11707">
    <property type="entry name" value="Npa1"/>
    <property type="match status" value="1"/>
</dbReference>
<dbReference type="GO" id="GO:0000463">
    <property type="term" value="P:maturation of LSU-rRNA from tricistronic rRNA transcript (SSU-rRNA, 5.8S rRNA, LSU-rRNA)"/>
    <property type="evidence" value="ECO:0007669"/>
    <property type="project" value="TreeGrafter"/>
</dbReference>